<proteinExistence type="predicted"/>
<evidence type="ECO:0000313" key="2">
    <source>
        <dbReference type="Proteomes" id="UP001160148"/>
    </source>
</evidence>
<comment type="caution">
    <text evidence="1">The sequence shown here is derived from an EMBL/GenBank/DDBJ whole genome shotgun (WGS) entry which is preliminary data.</text>
</comment>
<gene>
    <name evidence="1" type="ORF">MEUPH1_LOCUS30423</name>
</gene>
<protein>
    <submittedName>
        <fullName evidence="1">Uncharacterized protein</fullName>
    </submittedName>
</protein>
<reference evidence="1 2" key="1">
    <citation type="submission" date="2023-01" db="EMBL/GenBank/DDBJ databases">
        <authorList>
            <person name="Whitehead M."/>
        </authorList>
    </citation>
    <scope>NUCLEOTIDE SEQUENCE [LARGE SCALE GENOMIC DNA]</scope>
</reference>
<dbReference type="EMBL" id="CARXXK010001650">
    <property type="protein sequence ID" value="CAI6377119.1"/>
    <property type="molecule type" value="Genomic_DNA"/>
</dbReference>
<dbReference type="Proteomes" id="UP001160148">
    <property type="component" value="Unassembled WGS sequence"/>
</dbReference>
<organism evidence="1 2">
    <name type="scientific">Macrosiphum euphorbiae</name>
    <name type="common">potato aphid</name>
    <dbReference type="NCBI Taxonomy" id="13131"/>
    <lineage>
        <taxon>Eukaryota</taxon>
        <taxon>Metazoa</taxon>
        <taxon>Ecdysozoa</taxon>
        <taxon>Arthropoda</taxon>
        <taxon>Hexapoda</taxon>
        <taxon>Insecta</taxon>
        <taxon>Pterygota</taxon>
        <taxon>Neoptera</taxon>
        <taxon>Paraneoptera</taxon>
        <taxon>Hemiptera</taxon>
        <taxon>Sternorrhyncha</taxon>
        <taxon>Aphidomorpha</taxon>
        <taxon>Aphidoidea</taxon>
        <taxon>Aphididae</taxon>
        <taxon>Macrosiphini</taxon>
        <taxon>Macrosiphum</taxon>
    </lineage>
</organism>
<keyword evidence="2" id="KW-1185">Reference proteome</keyword>
<evidence type="ECO:0000313" key="1">
    <source>
        <dbReference type="EMBL" id="CAI6377119.1"/>
    </source>
</evidence>
<name>A0AAV0Y841_9HEMI</name>
<sequence length="101" mass="12020">MQQHLEELKSRGDPIQPFILVVGTIFHPKEILVYFDTIMYKVHSILRAIEVCYKIFHLFNLEYPSQSSIVWLFIQKFFFGVTSKYDTPHPKLVQVLYDLKN</sequence>
<accession>A0AAV0Y841</accession>
<dbReference type="AlphaFoldDB" id="A0AAV0Y841"/>